<feature type="region of interest" description="Disordered" evidence="7">
    <location>
        <begin position="746"/>
        <end position="765"/>
    </location>
</feature>
<evidence type="ECO:0000256" key="1">
    <source>
        <dbReference type="ARBA" id="ARBA00004651"/>
    </source>
</evidence>
<evidence type="ECO:0000256" key="5">
    <source>
        <dbReference type="ARBA" id="ARBA00022989"/>
    </source>
</evidence>
<keyword evidence="4 8" id="KW-0812">Transmembrane</keyword>
<dbReference type="SUPFAM" id="SSF52540">
    <property type="entry name" value="P-loop containing nucleoside triphosphate hydrolases"/>
    <property type="match status" value="1"/>
</dbReference>
<feature type="compositionally biased region" description="Polar residues" evidence="7">
    <location>
        <begin position="752"/>
        <end position="765"/>
    </location>
</feature>
<evidence type="ECO:0000256" key="8">
    <source>
        <dbReference type="SAM" id="Phobius"/>
    </source>
</evidence>
<gene>
    <name evidence="9" type="ORF">ACFQ5D_20545</name>
</gene>
<dbReference type="Proteomes" id="UP001597340">
    <property type="component" value="Unassembled WGS sequence"/>
</dbReference>
<reference evidence="10" key="1">
    <citation type="journal article" date="2019" name="Int. J. Syst. Evol. Microbiol.">
        <title>The Global Catalogue of Microorganisms (GCM) 10K type strain sequencing project: providing services to taxonomists for standard genome sequencing and annotation.</title>
        <authorList>
            <consortium name="The Broad Institute Genomics Platform"/>
            <consortium name="The Broad Institute Genome Sequencing Center for Infectious Disease"/>
            <person name="Wu L."/>
            <person name="Ma J."/>
        </authorList>
    </citation>
    <scope>NUCLEOTIDE SEQUENCE [LARGE SCALE GENOMIC DNA]</scope>
    <source>
        <strain evidence="10">CCM 9147</strain>
    </source>
</reference>
<dbReference type="Gene3D" id="3.40.50.300">
    <property type="entry name" value="P-loop containing nucleotide triphosphate hydrolases"/>
    <property type="match status" value="2"/>
</dbReference>
<keyword evidence="5 8" id="KW-1133">Transmembrane helix</keyword>
<evidence type="ECO:0000313" key="10">
    <source>
        <dbReference type="Proteomes" id="UP001597340"/>
    </source>
</evidence>
<sequence length="827" mass="95005">MRIVGVILGSLISVILHMSSFVLKNLYIQLVRFMRDEANNNLKWTLKALVFFPLFVYCFIWLVGRYQDIIFFDREPATLRSIPLLLAPFFGHTVYNSPFLRRNVYAKSIVQTLLNAISILALGQLIITFMGSRFGIVITFIMLTIVVLLTIKYSKHSSLKNTMFTRLHSIVEESQTKARRVGFPFLRKKNEFNSKAIYSAGHKRNINKKGSLKHLRYYSEECNLELFWSVPTQNNESQLQVLGKLDRAQHSQIIAGTGAGKTLFATNLVVQDLFNDAIGCTIIEPKGSFIRRLANLLDRSGKKYYRLDPDVENPDCLNPLYVTEGGDIELMIEANISAFHSHLGPEAKQFFKTRNTQLLRVCIKALKLAYGNECGFDELNEIIQPYGEEKRTDTLYRLQQKNLLHHVLLLNDYHKNLATDGKIREFTIQTYSSLHDYMLELTSNKYIQKMFCGKSTFNIDDVLENGEIVLFNAAYGKLQTLTYTVGKLYINLMRASTFRRKLQDDYRAHSMLIDEIEMFADDEFSTFLEMAREYEVFVTVIHQGNEQLRDVSRRLAAMVKQNAVQKFVLAGLEVEDAEYYAKLFTERFKHTLSSGTDEMATTGFNTQMREEKRYLVDPSDLLRLKGYNPKTGEPAECYFRGVKNNIRQDPVLAEIYPLPKILFSPLIDEPEDMEEEEVNGEIQENLVPQEVNQSVPTLDEQIGVTEKLIKEVPREVPKVVLKENPMEVTEPGIPLMEKRKRSLLWDSKRGETNPTNQLEESISWESQKESITNHLDIETKIEPTASTELKRDGFEKANVGQAALSIADKIREKAREGRDKKKENEAG</sequence>
<evidence type="ECO:0000256" key="6">
    <source>
        <dbReference type="ARBA" id="ARBA00023136"/>
    </source>
</evidence>
<comment type="caution">
    <text evidence="9">The sequence shown here is derived from an EMBL/GenBank/DDBJ whole genome shotgun (WGS) entry which is preliminary data.</text>
</comment>
<accession>A0ABW4DHZ9</accession>
<evidence type="ECO:0000256" key="7">
    <source>
        <dbReference type="SAM" id="MobiDB-lite"/>
    </source>
</evidence>
<evidence type="ECO:0000256" key="3">
    <source>
        <dbReference type="ARBA" id="ARBA00022475"/>
    </source>
</evidence>
<evidence type="ECO:0000256" key="4">
    <source>
        <dbReference type="ARBA" id="ARBA00022692"/>
    </source>
</evidence>
<dbReference type="InterPro" id="IPR003688">
    <property type="entry name" value="TraG/VirD4"/>
</dbReference>
<dbReference type="InterPro" id="IPR027417">
    <property type="entry name" value="P-loop_NTPase"/>
</dbReference>
<feature type="transmembrane region" description="Helical" evidence="8">
    <location>
        <begin position="44"/>
        <end position="62"/>
    </location>
</feature>
<dbReference type="PANTHER" id="PTHR37937:SF1">
    <property type="entry name" value="CONJUGATIVE TRANSFER: DNA TRANSPORT"/>
    <property type="match status" value="1"/>
</dbReference>
<keyword evidence="3" id="KW-1003">Cell membrane</keyword>
<dbReference type="Pfam" id="PF02534">
    <property type="entry name" value="T4SS-DNA_transf"/>
    <property type="match status" value="1"/>
</dbReference>
<keyword evidence="6 8" id="KW-0472">Membrane</keyword>
<organism evidence="9 10">
    <name type="scientific">Paenibacillus farraposensis</name>
    <dbReference type="NCBI Taxonomy" id="2807095"/>
    <lineage>
        <taxon>Bacteria</taxon>
        <taxon>Bacillati</taxon>
        <taxon>Bacillota</taxon>
        <taxon>Bacilli</taxon>
        <taxon>Bacillales</taxon>
        <taxon>Paenibacillaceae</taxon>
        <taxon>Paenibacillus</taxon>
    </lineage>
</organism>
<dbReference type="InterPro" id="IPR051539">
    <property type="entry name" value="T4SS-coupling_protein"/>
</dbReference>
<name>A0ABW4DHZ9_9BACL</name>
<comment type="subcellular location">
    <subcellularLocation>
        <location evidence="1">Cell membrane</location>
        <topology evidence="1">Multi-pass membrane protein</topology>
    </subcellularLocation>
</comment>
<feature type="transmembrane region" description="Helical" evidence="8">
    <location>
        <begin position="6"/>
        <end position="23"/>
    </location>
</feature>
<dbReference type="EMBL" id="JBHTNZ010000040">
    <property type="protein sequence ID" value="MFD1463692.1"/>
    <property type="molecule type" value="Genomic_DNA"/>
</dbReference>
<proteinExistence type="inferred from homology"/>
<dbReference type="PANTHER" id="PTHR37937">
    <property type="entry name" value="CONJUGATIVE TRANSFER: DNA TRANSPORT"/>
    <property type="match status" value="1"/>
</dbReference>
<keyword evidence="10" id="KW-1185">Reference proteome</keyword>
<feature type="transmembrane region" description="Helical" evidence="8">
    <location>
        <begin position="112"/>
        <end position="130"/>
    </location>
</feature>
<feature type="transmembrane region" description="Helical" evidence="8">
    <location>
        <begin position="136"/>
        <end position="154"/>
    </location>
</feature>
<evidence type="ECO:0000313" key="9">
    <source>
        <dbReference type="EMBL" id="MFD1463692.1"/>
    </source>
</evidence>
<evidence type="ECO:0000256" key="2">
    <source>
        <dbReference type="ARBA" id="ARBA00008806"/>
    </source>
</evidence>
<protein>
    <submittedName>
        <fullName evidence="9">Type IV secretory system conjugative DNA transfer family protein</fullName>
    </submittedName>
</protein>
<comment type="similarity">
    <text evidence="2">Belongs to the VirD4/TraG family.</text>
</comment>